<protein>
    <submittedName>
        <fullName evidence="1">Uncharacterized protein</fullName>
    </submittedName>
</protein>
<dbReference type="Proteomes" id="UP001141806">
    <property type="component" value="Unassembled WGS sequence"/>
</dbReference>
<evidence type="ECO:0000313" key="2">
    <source>
        <dbReference type="Proteomes" id="UP001141806"/>
    </source>
</evidence>
<proteinExistence type="predicted"/>
<accession>A0A9Q0KRL7</accession>
<organism evidence="1 2">
    <name type="scientific">Protea cynaroides</name>
    <dbReference type="NCBI Taxonomy" id="273540"/>
    <lineage>
        <taxon>Eukaryota</taxon>
        <taxon>Viridiplantae</taxon>
        <taxon>Streptophyta</taxon>
        <taxon>Embryophyta</taxon>
        <taxon>Tracheophyta</taxon>
        <taxon>Spermatophyta</taxon>
        <taxon>Magnoliopsida</taxon>
        <taxon>Proteales</taxon>
        <taxon>Proteaceae</taxon>
        <taxon>Protea</taxon>
    </lineage>
</organism>
<dbReference type="EMBL" id="JAMYWD010000004">
    <property type="protein sequence ID" value="KAJ4975024.1"/>
    <property type="molecule type" value="Genomic_DNA"/>
</dbReference>
<sequence length="114" mass="12478">MNFLLIFPFAFKRQWILELSSEKSCSSSTCGSIAASNARRAAPAAASADPATVYLPGCNYCTDKSLKAVEGPEQMRSSDSNPEHPTLLMNWERRSSKVYGISTPRVILSRSAFV</sequence>
<comment type="caution">
    <text evidence="1">The sequence shown here is derived from an EMBL/GenBank/DDBJ whole genome shotgun (WGS) entry which is preliminary data.</text>
</comment>
<keyword evidence="2" id="KW-1185">Reference proteome</keyword>
<name>A0A9Q0KRL7_9MAGN</name>
<reference evidence="1" key="1">
    <citation type="journal article" date="2023" name="Plant J.">
        <title>The genome of the king protea, Protea cynaroides.</title>
        <authorList>
            <person name="Chang J."/>
            <person name="Duong T.A."/>
            <person name="Schoeman C."/>
            <person name="Ma X."/>
            <person name="Roodt D."/>
            <person name="Barker N."/>
            <person name="Li Z."/>
            <person name="Van de Peer Y."/>
            <person name="Mizrachi E."/>
        </authorList>
    </citation>
    <scope>NUCLEOTIDE SEQUENCE</scope>
    <source>
        <tissue evidence="1">Young leaves</tissue>
    </source>
</reference>
<dbReference type="AlphaFoldDB" id="A0A9Q0KRL7"/>
<evidence type="ECO:0000313" key="1">
    <source>
        <dbReference type="EMBL" id="KAJ4975024.1"/>
    </source>
</evidence>
<gene>
    <name evidence="1" type="ORF">NE237_008198</name>
</gene>